<dbReference type="Proteomes" id="UP001595778">
    <property type="component" value="Unassembled WGS sequence"/>
</dbReference>
<evidence type="ECO:0000256" key="3">
    <source>
        <dbReference type="ARBA" id="ARBA00022679"/>
    </source>
</evidence>
<evidence type="ECO:0000256" key="1">
    <source>
        <dbReference type="ARBA" id="ARBA00006739"/>
    </source>
</evidence>
<keyword evidence="6" id="KW-1185">Reference proteome</keyword>
<gene>
    <name evidence="5" type="ORF">ACFO0G_13650</name>
</gene>
<dbReference type="PANTHER" id="PTHR43685:SF5">
    <property type="entry name" value="GLYCOSYLTRANSFERASE EPSE-RELATED"/>
    <property type="match status" value="1"/>
</dbReference>
<dbReference type="EMBL" id="JBHSDQ010000005">
    <property type="protein sequence ID" value="MFC4397143.1"/>
    <property type="molecule type" value="Genomic_DNA"/>
</dbReference>
<dbReference type="SUPFAM" id="SSF53448">
    <property type="entry name" value="Nucleotide-diphospho-sugar transferases"/>
    <property type="match status" value="1"/>
</dbReference>
<reference evidence="6" key="1">
    <citation type="journal article" date="2019" name="Int. J. Syst. Evol. Microbiol.">
        <title>The Global Catalogue of Microorganisms (GCM) 10K type strain sequencing project: providing services to taxonomists for standard genome sequencing and annotation.</title>
        <authorList>
            <consortium name="The Broad Institute Genomics Platform"/>
            <consortium name="The Broad Institute Genome Sequencing Center for Infectious Disease"/>
            <person name="Wu L."/>
            <person name="Ma J."/>
        </authorList>
    </citation>
    <scope>NUCLEOTIDE SEQUENCE [LARGE SCALE GENOMIC DNA]</scope>
    <source>
        <strain evidence="6">PJ61</strain>
    </source>
</reference>
<sequence>MRVSWPREANDAATVTVVVPCYNYGHYLPQVVHSVLTQKRVAPRVIIVDDASPDGSVEVANALADDDSRISVVSHAKNMGHIATYNDGLARVETEFVTLVSADDIVATGALSRATDLMRAYPRVGLVYGLPTEFRGDPKPSWEEDGARRSNWTIWRGKEWLLWSCLRGRNFIFSPEVVMRTSAMRQVGPYNKDLPHSADFEYWLRTAADWDIGRINGPSQAYYRVHGKNMHITTYSTLQIDLEHRLAAFRVLATAEVTRRLPNGDRFLELAMRGICREALLLAERNLDSGGPTGTSLEFLEVAVAAYPAAAETLRGRTLSYRLRRALAGAAPTGFQNFTESYRHQLNRARWVAWRKVGIS</sequence>
<evidence type="ECO:0000256" key="2">
    <source>
        <dbReference type="ARBA" id="ARBA00022676"/>
    </source>
</evidence>
<evidence type="ECO:0000259" key="4">
    <source>
        <dbReference type="Pfam" id="PF00535"/>
    </source>
</evidence>
<evidence type="ECO:0000313" key="6">
    <source>
        <dbReference type="Proteomes" id="UP001595778"/>
    </source>
</evidence>
<evidence type="ECO:0000313" key="5">
    <source>
        <dbReference type="EMBL" id="MFC4397143.1"/>
    </source>
</evidence>
<dbReference type="Pfam" id="PF00535">
    <property type="entry name" value="Glycos_transf_2"/>
    <property type="match status" value="1"/>
</dbReference>
<protein>
    <submittedName>
        <fullName evidence="5">Glycosyltransferase family 2 protein</fullName>
    </submittedName>
</protein>
<organism evidence="5 6">
    <name type="scientific">Arthrobacter sedimenti</name>
    <dbReference type="NCBI Taxonomy" id="2694931"/>
    <lineage>
        <taxon>Bacteria</taxon>
        <taxon>Bacillati</taxon>
        <taxon>Actinomycetota</taxon>
        <taxon>Actinomycetes</taxon>
        <taxon>Micrococcales</taxon>
        <taxon>Micrococcaceae</taxon>
        <taxon>Arthrobacter</taxon>
    </lineage>
</organism>
<dbReference type="PANTHER" id="PTHR43685">
    <property type="entry name" value="GLYCOSYLTRANSFERASE"/>
    <property type="match status" value="1"/>
</dbReference>
<proteinExistence type="inferred from homology"/>
<keyword evidence="3" id="KW-0808">Transferase</keyword>
<dbReference type="InterPro" id="IPR001173">
    <property type="entry name" value="Glyco_trans_2-like"/>
</dbReference>
<comment type="similarity">
    <text evidence="1">Belongs to the glycosyltransferase 2 family.</text>
</comment>
<feature type="domain" description="Glycosyltransferase 2-like" evidence="4">
    <location>
        <begin position="16"/>
        <end position="144"/>
    </location>
</feature>
<accession>A0ABV8WNY3</accession>
<dbReference type="RefSeq" id="WP_286400564.1">
    <property type="nucleotide sequence ID" value="NZ_JBHSDQ010000005.1"/>
</dbReference>
<dbReference type="InterPro" id="IPR050834">
    <property type="entry name" value="Glycosyltransf_2"/>
</dbReference>
<dbReference type="InterPro" id="IPR029044">
    <property type="entry name" value="Nucleotide-diphossugar_trans"/>
</dbReference>
<comment type="caution">
    <text evidence="5">The sequence shown here is derived from an EMBL/GenBank/DDBJ whole genome shotgun (WGS) entry which is preliminary data.</text>
</comment>
<dbReference type="Gene3D" id="3.90.550.10">
    <property type="entry name" value="Spore Coat Polysaccharide Biosynthesis Protein SpsA, Chain A"/>
    <property type="match status" value="1"/>
</dbReference>
<keyword evidence="2" id="KW-0328">Glycosyltransferase</keyword>
<name>A0ABV8WNY3_9MICC</name>